<keyword evidence="2" id="KW-1185">Reference proteome</keyword>
<sequence>MTDIKHTVNALKMMIKKEIIDNYFAERTYLEEDLELLSAKEAACEAEFKRVLPIFAAFYHLLDAHAALPEVMHCLGLDEPPFYQECKQLQPALREEVLNNIKPHGWTARSRLKNQVLDLYDRLQKTALQLREKQKQVATHTQLYNEDVEKFNLNYDFNLIAAQIEALEGEASTLESGLSAADREAMSARMILHKKKLKACFLVTSPDLPSVQTIKKKLGRVIDKHL</sequence>
<dbReference type="KEGG" id="dao:Desac_2145"/>
<gene>
    <name evidence="1" type="ordered locus">Desac_2145</name>
</gene>
<dbReference type="Proteomes" id="UP000000483">
    <property type="component" value="Chromosome"/>
</dbReference>
<dbReference type="RefSeq" id="WP_013707083.1">
    <property type="nucleotide sequence ID" value="NC_015388.1"/>
</dbReference>
<reference evidence="2" key="2">
    <citation type="submission" date="2011-03" db="EMBL/GenBank/DDBJ databases">
        <title>The complete genome of Desulfobacca acetoxidans DSM 11109.</title>
        <authorList>
            <consortium name="US DOE Joint Genome Institute (JGI-PGF)"/>
            <person name="Lucas S."/>
            <person name="Copeland A."/>
            <person name="Lapidus A."/>
            <person name="Bruce D."/>
            <person name="Goodwin L."/>
            <person name="Pitluck S."/>
            <person name="Peters L."/>
            <person name="Kyrpides N."/>
            <person name="Mavromatis K."/>
            <person name="Ivanova N."/>
            <person name="Ovchinnikova G."/>
            <person name="Teshima H."/>
            <person name="Detter J.C."/>
            <person name="Han C."/>
            <person name="Land M."/>
            <person name="Hauser L."/>
            <person name="Markowitz V."/>
            <person name="Cheng J.-F."/>
            <person name="Hugenholtz P."/>
            <person name="Woyke T."/>
            <person name="Wu D."/>
            <person name="Spring S."/>
            <person name="Schueler E."/>
            <person name="Brambilla E."/>
            <person name="Klenk H.-P."/>
            <person name="Eisen J.A."/>
        </authorList>
    </citation>
    <scope>NUCLEOTIDE SEQUENCE [LARGE SCALE GENOMIC DNA]</scope>
    <source>
        <strain evidence="2">ATCC 700848 / DSM 11109 / ASRB2</strain>
    </source>
</reference>
<evidence type="ECO:0000313" key="2">
    <source>
        <dbReference type="Proteomes" id="UP000000483"/>
    </source>
</evidence>
<reference evidence="1 2" key="1">
    <citation type="journal article" date="2011" name="Stand. Genomic Sci.">
        <title>Complete genome sequence of the acetate-degrading sulfate reducer Desulfobacca acetoxidans type strain (ASRB2).</title>
        <authorList>
            <person name="Goker M."/>
            <person name="Teshima H."/>
            <person name="Lapidus A."/>
            <person name="Nolan M."/>
            <person name="Lucas S."/>
            <person name="Hammon N."/>
            <person name="Deshpande S."/>
            <person name="Cheng J.F."/>
            <person name="Tapia R."/>
            <person name="Han C."/>
            <person name="Goodwin L."/>
            <person name="Pitluck S."/>
            <person name="Huntemann M."/>
            <person name="Liolios K."/>
            <person name="Ivanova N."/>
            <person name="Pagani I."/>
            <person name="Mavromatis K."/>
            <person name="Ovchinikova G."/>
            <person name="Pati A."/>
            <person name="Chen A."/>
            <person name="Palaniappan K."/>
            <person name="Land M."/>
            <person name="Hauser L."/>
            <person name="Brambilla E.M."/>
            <person name="Rohde M."/>
            <person name="Spring S."/>
            <person name="Detter J.C."/>
            <person name="Woyke T."/>
            <person name="Bristow J."/>
            <person name="Eisen J.A."/>
            <person name="Markowitz V."/>
            <person name="Hugenholtz P."/>
            <person name="Kyrpides N.C."/>
            <person name="Klenk H.P."/>
        </authorList>
    </citation>
    <scope>NUCLEOTIDE SEQUENCE [LARGE SCALE GENOMIC DNA]</scope>
    <source>
        <strain evidence="2">ATCC 700848 / DSM 11109 / ASRB2</strain>
    </source>
</reference>
<evidence type="ECO:0000313" key="1">
    <source>
        <dbReference type="EMBL" id="AEB09974.1"/>
    </source>
</evidence>
<dbReference type="HOGENOM" id="CLU_1223121_0_0_7"/>
<accession>F2NDA8</accession>
<dbReference type="AlphaFoldDB" id="F2NDA8"/>
<name>F2NDA8_DESAR</name>
<organism evidence="1 2">
    <name type="scientific">Desulfobacca acetoxidans (strain ATCC 700848 / DSM 11109 / ASRB2)</name>
    <dbReference type="NCBI Taxonomy" id="880072"/>
    <lineage>
        <taxon>Bacteria</taxon>
        <taxon>Pseudomonadati</taxon>
        <taxon>Thermodesulfobacteriota</taxon>
        <taxon>Desulfobaccia</taxon>
        <taxon>Desulfobaccales</taxon>
        <taxon>Desulfobaccaceae</taxon>
        <taxon>Desulfobacca</taxon>
    </lineage>
</organism>
<dbReference type="EMBL" id="CP002629">
    <property type="protein sequence ID" value="AEB09974.1"/>
    <property type="molecule type" value="Genomic_DNA"/>
</dbReference>
<dbReference type="STRING" id="880072.Desac_2145"/>
<protein>
    <submittedName>
        <fullName evidence="1">Uncharacterized protein</fullName>
    </submittedName>
</protein>
<proteinExistence type="predicted"/>